<dbReference type="EMBL" id="PFBC01000003">
    <property type="protein sequence ID" value="PIR88269.1"/>
    <property type="molecule type" value="Genomic_DNA"/>
</dbReference>
<reference evidence="2" key="1">
    <citation type="submission" date="2017-09" db="EMBL/GenBank/DDBJ databases">
        <title>Depth-based differentiation of microbial function through sediment-hosted aquifers and enrichment of novel symbionts in the deep terrestrial subsurface.</title>
        <authorList>
            <person name="Probst A.J."/>
            <person name="Ladd B."/>
            <person name="Jarett J.K."/>
            <person name="Geller-Mcgrath D.E."/>
            <person name="Sieber C.M.K."/>
            <person name="Emerson J.B."/>
            <person name="Anantharaman K."/>
            <person name="Thomas B.C."/>
            <person name="Malmstrom R."/>
            <person name="Stieglmeier M."/>
            <person name="Klingl A."/>
            <person name="Woyke T."/>
            <person name="Ryan C.M."/>
            <person name="Banfield J.F."/>
        </authorList>
    </citation>
    <scope>NUCLEOTIDE SEQUENCE [LARGE SCALE GENOMIC DNA]</scope>
</reference>
<dbReference type="Proteomes" id="UP000230903">
    <property type="component" value="Unassembled WGS sequence"/>
</dbReference>
<comment type="caution">
    <text evidence="1">The sequence shown here is derived from an EMBL/GenBank/DDBJ whole genome shotgun (WGS) entry which is preliminary data.</text>
</comment>
<proteinExistence type="predicted"/>
<accession>A0A2H0UPC0</accession>
<dbReference type="AlphaFoldDB" id="A0A2H0UPC0"/>
<sequence length="63" mass="6958">MGDGFDGKNAGINAGINSRILSVILWRTTNRPGGRFFESVLSSGQNQYLGRLLIECSLLKMKR</sequence>
<protein>
    <submittedName>
        <fullName evidence="1">Uncharacterized protein</fullName>
    </submittedName>
</protein>
<evidence type="ECO:0000313" key="2">
    <source>
        <dbReference type="Proteomes" id="UP000230903"/>
    </source>
</evidence>
<gene>
    <name evidence="1" type="ORF">COU10_00140</name>
</gene>
<organism evidence="1 2">
    <name type="scientific">Candidatus Harrisonbacteria bacterium CG10_big_fil_rev_8_21_14_0_10_45_28</name>
    <dbReference type="NCBI Taxonomy" id="1974586"/>
    <lineage>
        <taxon>Bacteria</taxon>
        <taxon>Candidatus Harrisoniibacteriota</taxon>
    </lineage>
</organism>
<evidence type="ECO:0000313" key="1">
    <source>
        <dbReference type="EMBL" id="PIR88269.1"/>
    </source>
</evidence>
<name>A0A2H0UPC0_9BACT</name>